<dbReference type="Gene3D" id="3.90.320.10">
    <property type="match status" value="1"/>
</dbReference>
<evidence type="ECO:0000256" key="17">
    <source>
        <dbReference type="SAM" id="MobiDB-lite"/>
    </source>
</evidence>
<evidence type="ECO:0000256" key="7">
    <source>
        <dbReference type="ARBA" id="ARBA00022839"/>
    </source>
</evidence>
<keyword evidence="8 16" id="KW-0067">ATP-binding</keyword>
<dbReference type="SUPFAM" id="SSF52540">
    <property type="entry name" value="P-loop containing nucleoside triphosphate hydrolases"/>
    <property type="match status" value="1"/>
</dbReference>
<evidence type="ECO:0000256" key="2">
    <source>
        <dbReference type="ARBA" id="ARBA00022723"/>
    </source>
</evidence>
<dbReference type="Gene3D" id="1.10.486.10">
    <property type="entry name" value="PCRA, domain 4"/>
    <property type="match status" value="1"/>
</dbReference>
<evidence type="ECO:0000256" key="6">
    <source>
        <dbReference type="ARBA" id="ARBA00022806"/>
    </source>
</evidence>
<dbReference type="Pfam" id="PF13361">
    <property type="entry name" value="UvrD_C"/>
    <property type="match status" value="1"/>
</dbReference>
<dbReference type="GO" id="GO:0043138">
    <property type="term" value="F:3'-5' DNA helicase activity"/>
    <property type="evidence" value="ECO:0007669"/>
    <property type="project" value="UniProtKB-EC"/>
</dbReference>
<accession>D0LU04</accession>
<evidence type="ECO:0000313" key="20">
    <source>
        <dbReference type="EMBL" id="ACY17368.1"/>
    </source>
</evidence>
<evidence type="ECO:0000256" key="13">
    <source>
        <dbReference type="ARBA" id="ARBA00034617"/>
    </source>
</evidence>
<dbReference type="GO" id="GO:0008854">
    <property type="term" value="F:exodeoxyribonuclease V activity"/>
    <property type="evidence" value="ECO:0007669"/>
    <property type="project" value="InterPro"/>
</dbReference>
<feature type="domain" description="UvrD-like helicase C-terminal" evidence="19">
    <location>
        <begin position="510"/>
        <end position="781"/>
    </location>
</feature>
<dbReference type="GO" id="GO:0016887">
    <property type="term" value="F:ATP hydrolysis activity"/>
    <property type="evidence" value="ECO:0007669"/>
    <property type="project" value="RHEA"/>
</dbReference>
<keyword evidence="3 16" id="KW-0547">Nucleotide-binding</keyword>
<keyword evidence="5 16" id="KW-0378">Hydrolase</keyword>
<dbReference type="GO" id="GO:0009338">
    <property type="term" value="C:exodeoxyribonuclease V complex"/>
    <property type="evidence" value="ECO:0007669"/>
    <property type="project" value="TreeGrafter"/>
</dbReference>
<evidence type="ECO:0000256" key="10">
    <source>
        <dbReference type="ARBA" id="ARBA00023125"/>
    </source>
</evidence>
<dbReference type="PANTHER" id="PTHR11070:SF23">
    <property type="entry name" value="RECBCD ENZYME SUBUNIT RECB"/>
    <property type="match status" value="1"/>
</dbReference>
<reference evidence="20 21" key="1">
    <citation type="journal article" date="2010" name="Stand. Genomic Sci.">
        <title>Complete genome sequence of Haliangium ochraceum type strain (SMP-2).</title>
        <authorList>
            <consortium name="US DOE Joint Genome Institute (JGI-PGF)"/>
            <person name="Ivanova N."/>
            <person name="Daum C."/>
            <person name="Lang E."/>
            <person name="Abt B."/>
            <person name="Kopitz M."/>
            <person name="Saunders E."/>
            <person name="Lapidus A."/>
            <person name="Lucas S."/>
            <person name="Glavina Del Rio T."/>
            <person name="Nolan M."/>
            <person name="Tice H."/>
            <person name="Copeland A."/>
            <person name="Cheng J.F."/>
            <person name="Chen F."/>
            <person name="Bruce D."/>
            <person name="Goodwin L."/>
            <person name="Pitluck S."/>
            <person name="Mavromatis K."/>
            <person name="Pati A."/>
            <person name="Mikhailova N."/>
            <person name="Chen A."/>
            <person name="Palaniappan K."/>
            <person name="Land M."/>
            <person name="Hauser L."/>
            <person name="Chang Y.J."/>
            <person name="Jeffries C.D."/>
            <person name="Detter J.C."/>
            <person name="Brettin T."/>
            <person name="Rohde M."/>
            <person name="Goker M."/>
            <person name="Bristow J."/>
            <person name="Markowitz V."/>
            <person name="Eisen J.A."/>
            <person name="Hugenholtz P."/>
            <person name="Kyrpides N.C."/>
            <person name="Klenk H.P."/>
        </authorList>
    </citation>
    <scope>NUCLEOTIDE SEQUENCE [LARGE SCALE GENOMIC DNA]</scope>
    <source>
        <strain evidence="21">DSM 14365 / CIP 107738 / JCM 11303 / AJ 13395 / SMP-2</strain>
    </source>
</reference>
<proteinExistence type="inferred from homology"/>
<feature type="compositionally biased region" description="Acidic residues" evidence="17">
    <location>
        <begin position="979"/>
        <end position="989"/>
    </location>
</feature>
<evidence type="ECO:0000256" key="11">
    <source>
        <dbReference type="ARBA" id="ARBA00023204"/>
    </source>
</evidence>
<keyword evidence="6 16" id="KW-0347">Helicase</keyword>
<dbReference type="GO" id="GO:0046872">
    <property type="term" value="F:metal ion binding"/>
    <property type="evidence" value="ECO:0007669"/>
    <property type="project" value="UniProtKB-KW"/>
</dbReference>
<dbReference type="PROSITE" id="PS51217">
    <property type="entry name" value="UVRD_HELICASE_CTER"/>
    <property type="match status" value="1"/>
</dbReference>
<dbReference type="eggNOG" id="COG1074">
    <property type="taxonomic scope" value="Bacteria"/>
</dbReference>
<sequence>MFDQPSDADQPGAEPTPPPAPTERADGDAVRIAIPRALAALDPERHQVVEASAGTGKTYLIEHRVVDLLLSTDTPIEQILVVTFTEKATAELRFRVRRLIENVAAARQHTAAEDAPHWRIDAEARRKLTDAMLGFDRAAIHTIHAFCQRVLTENAFSSRRLFAQTQVAGEAAFGDAFKAALREELAREDDHKRYLAAWYRSGRSVDDLEKLLFRCASQSGRMVPEFDEAALASRLRAASAEMPACASDEDAFLAAIKRAGVRGQSARAVYRRLALLRELLDGFAVHADIADFLVAFEAADGAVTSSGKERLLDYVAGHLESADIDDDALAAARDVVLDLAGVIVPLSAAVAQRFSPSVVARLESDKNRYGQFDFQDMLRLVWESLDMDASQAIEDSLRARLRERYRYALIDEFQDTDELQWKIFGQLYLGGPDEPPPDNRLCIIGDPKQAIYSFRGADVYTYLEARERVQERGGQITNLVDNYRSTDALVRAYNTVFASRYFSGEIRYDHPVRAATDLTACGPDGRAITPIRLLHVKPEQGKLRAEILRQALLERIAAELGLLLGDPAHAIAVGPPDAPRPVRAGDVFVLTRTTRESNEVADRLRQAGIPCAIYKQEGLLQTREAREVRDVLCGIAEPRRRSARFQAWTTRFFGATLSDLPYLADLPETHPFLARLYEWKALAERLEYETLFTSILGDSGIIERELFLESSERALTNFLHIFELLREEVVRSRCDLHELIARLERWIVDTAEGTQADERNIQRMESEEAAVQVMTIHRSKGLEAKIVFLYGGFSAMPGDEVQVYHEGSERLVHVGGAARRDVAEAVRRESESESQRLYYVAITRAVARLYLPYVDPDDYRVSGAYGQVNRRLEDIVQRLRKGDDELSALFSLQRIATGTPPAPPVPLPRVLQTWRPPAKLLEPAPAALDYALARERRAGFVVTSYSAMKNAEPALYAELANADARRVLAQGDAVANDTADADADADTDSDSASAASDSTAASAQAPAPMLFSDQSSGIGDAGADESATGVRAAEDELPGGPQSGVFLHSVLEHLPFASLAEADGFDDWCERPEVASVFADLMLRHGRDPAHLRYSQRVVYQCLSTPLRVGRKIVPNLASCSENLRELEFVYPIPQLAPRSSDSAAAAAAQASASATTGRDPVRVERGYIKGIIDLVFQFQGRAYLIDWKSDILASYSNRAVARRVYSTYRLQAQLYALALVKMLGIESESQHRRRFGGLLYCFVRGMSTFADDEGRLPGVYYARPRLDDIAAFERALAGQQTRA</sequence>
<dbReference type="InterPro" id="IPR027417">
    <property type="entry name" value="P-loop_NTPase"/>
</dbReference>
<feature type="region of interest" description="Disordered" evidence="17">
    <location>
        <begin position="1"/>
        <end position="27"/>
    </location>
</feature>
<dbReference type="OrthoDB" id="9810135at2"/>
<gene>
    <name evidence="20" type="ordered locus">Hoch_4879</name>
</gene>
<keyword evidence="7" id="KW-0269">Exonuclease</keyword>
<dbReference type="CDD" id="cd22352">
    <property type="entry name" value="RecB_C-like"/>
    <property type="match status" value="1"/>
</dbReference>
<evidence type="ECO:0000259" key="18">
    <source>
        <dbReference type="PROSITE" id="PS51198"/>
    </source>
</evidence>
<evidence type="ECO:0000256" key="1">
    <source>
        <dbReference type="ARBA" id="ARBA00022722"/>
    </source>
</evidence>
<dbReference type="InterPro" id="IPR011604">
    <property type="entry name" value="PDDEXK-like_dom_sf"/>
</dbReference>
<keyword evidence="12" id="KW-0413">Isomerase</keyword>
<keyword evidence="2" id="KW-0479">Metal-binding</keyword>
<feature type="region of interest" description="Disordered" evidence="17">
    <location>
        <begin position="978"/>
        <end position="1038"/>
    </location>
</feature>
<dbReference type="Gene3D" id="1.10.3170.10">
    <property type="entry name" value="Recbcd, chain B, domain 2"/>
    <property type="match status" value="1"/>
</dbReference>
<keyword evidence="10" id="KW-0238">DNA-binding</keyword>
<dbReference type="EMBL" id="CP001804">
    <property type="protein sequence ID" value="ACY17368.1"/>
    <property type="molecule type" value="Genomic_DNA"/>
</dbReference>
<evidence type="ECO:0000256" key="9">
    <source>
        <dbReference type="ARBA" id="ARBA00022842"/>
    </source>
</evidence>
<dbReference type="InterPro" id="IPR014017">
    <property type="entry name" value="DNA_helicase_UvrD-like_C"/>
</dbReference>
<comment type="catalytic activity">
    <reaction evidence="15">
        <text>ATP + H2O = ADP + phosphate + H(+)</text>
        <dbReference type="Rhea" id="RHEA:13065"/>
        <dbReference type="ChEBI" id="CHEBI:15377"/>
        <dbReference type="ChEBI" id="CHEBI:15378"/>
        <dbReference type="ChEBI" id="CHEBI:30616"/>
        <dbReference type="ChEBI" id="CHEBI:43474"/>
        <dbReference type="ChEBI" id="CHEBI:456216"/>
        <dbReference type="EC" id="5.6.2.4"/>
    </reaction>
</comment>
<dbReference type="Proteomes" id="UP000001880">
    <property type="component" value="Chromosome"/>
</dbReference>
<dbReference type="GO" id="GO:0005524">
    <property type="term" value="F:ATP binding"/>
    <property type="evidence" value="ECO:0007669"/>
    <property type="project" value="UniProtKB-UniRule"/>
</dbReference>
<dbReference type="PANTHER" id="PTHR11070">
    <property type="entry name" value="UVRD / RECB / PCRA DNA HELICASE FAMILY MEMBER"/>
    <property type="match status" value="1"/>
</dbReference>
<dbReference type="PROSITE" id="PS51198">
    <property type="entry name" value="UVRD_HELICASE_ATP_BIND"/>
    <property type="match status" value="1"/>
</dbReference>
<dbReference type="InterPro" id="IPR004586">
    <property type="entry name" value="RecB"/>
</dbReference>
<evidence type="ECO:0000256" key="15">
    <source>
        <dbReference type="ARBA" id="ARBA00048988"/>
    </source>
</evidence>
<protein>
    <recommendedName>
        <fullName evidence="14">DNA 3'-5' helicase</fullName>
        <ecNumber evidence="14">5.6.2.4</ecNumber>
    </recommendedName>
</protein>
<keyword evidence="21" id="KW-1185">Reference proteome</keyword>
<dbReference type="GO" id="GO:0003677">
    <property type="term" value="F:DNA binding"/>
    <property type="evidence" value="ECO:0007669"/>
    <property type="project" value="UniProtKB-KW"/>
</dbReference>
<dbReference type="InterPro" id="IPR038726">
    <property type="entry name" value="PDDEXK_AddAB-type"/>
</dbReference>
<evidence type="ECO:0000256" key="4">
    <source>
        <dbReference type="ARBA" id="ARBA00022763"/>
    </source>
</evidence>
<keyword evidence="9" id="KW-0460">Magnesium</keyword>
<dbReference type="InterPro" id="IPR014016">
    <property type="entry name" value="UvrD-like_ATP-bd"/>
</dbReference>
<evidence type="ECO:0000256" key="8">
    <source>
        <dbReference type="ARBA" id="ARBA00022840"/>
    </source>
</evidence>
<comment type="catalytic activity">
    <reaction evidence="13">
        <text>Couples ATP hydrolysis with the unwinding of duplex DNA by translocating in the 3'-5' direction.</text>
        <dbReference type="EC" id="5.6.2.4"/>
    </reaction>
</comment>
<dbReference type="STRING" id="502025.Hoch_4879"/>
<dbReference type="Gene3D" id="3.40.50.300">
    <property type="entry name" value="P-loop containing nucleotide triphosphate hydrolases"/>
    <property type="match status" value="3"/>
</dbReference>
<feature type="compositionally biased region" description="Low complexity" evidence="17">
    <location>
        <begin position="990"/>
        <end position="1007"/>
    </location>
</feature>
<dbReference type="EC" id="5.6.2.4" evidence="14"/>
<evidence type="ECO:0000256" key="3">
    <source>
        <dbReference type="ARBA" id="ARBA00022741"/>
    </source>
</evidence>
<keyword evidence="11" id="KW-0234">DNA repair</keyword>
<dbReference type="InterPro" id="IPR011335">
    <property type="entry name" value="Restrct_endonuc-II-like"/>
</dbReference>
<keyword evidence="4" id="KW-0227">DNA damage</keyword>
<dbReference type="Pfam" id="PF00580">
    <property type="entry name" value="UvrD-helicase"/>
    <property type="match status" value="1"/>
</dbReference>
<organism evidence="20 21">
    <name type="scientific">Haliangium ochraceum (strain DSM 14365 / JCM 11303 / SMP-2)</name>
    <dbReference type="NCBI Taxonomy" id="502025"/>
    <lineage>
        <taxon>Bacteria</taxon>
        <taxon>Pseudomonadati</taxon>
        <taxon>Myxococcota</taxon>
        <taxon>Polyangia</taxon>
        <taxon>Haliangiales</taxon>
        <taxon>Kofleriaceae</taxon>
        <taxon>Haliangium</taxon>
    </lineage>
</organism>
<evidence type="ECO:0000259" key="19">
    <source>
        <dbReference type="PROSITE" id="PS51217"/>
    </source>
</evidence>
<dbReference type="Pfam" id="PF12705">
    <property type="entry name" value="PDDEXK_1"/>
    <property type="match status" value="1"/>
</dbReference>
<dbReference type="HAMAP" id="MF_01485">
    <property type="entry name" value="RecB"/>
    <property type="match status" value="1"/>
</dbReference>
<evidence type="ECO:0000256" key="12">
    <source>
        <dbReference type="ARBA" id="ARBA00023235"/>
    </source>
</evidence>
<evidence type="ECO:0000256" key="5">
    <source>
        <dbReference type="ARBA" id="ARBA00022801"/>
    </source>
</evidence>
<dbReference type="SUPFAM" id="SSF52980">
    <property type="entry name" value="Restriction endonuclease-like"/>
    <property type="match status" value="1"/>
</dbReference>
<dbReference type="GO" id="GO:0000725">
    <property type="term" value="P:recombinational repair"/>
    <property type="evidence" value="ECO:0007669"/>
    <property type="project" value="TreeGrafter"/>
</dbReference>
<evidence type="ECO:0000256" key="14">
    <source>
        <dbReference type="ARBA" id="ARBA00034808"/>
    </source>
</evidence>
<dbReference type="KEGG" id="hoh:Hoch_4879"/>
<keyword evidence="1" id="KW-0540">Nuclease</keyword>
<dbReference type="InterPro" id="IPR000212">
    <property type="entry name" value="DNA_helicase_UvrD/REP"/>
</dbReference>
<feature type="domain" description="UvrD-like helicase ATP-binding" evidence="18">
    <location>
        <begin position="30"/>
        <end position="486"/>
    </location>
</feature>
<evidence type="ECO:0000256" key="16">
    <source>
        <dbReference type="PROSITE-ProRule" id="PRU00560"/>
    </source>
</evidence>
<evidence type="ECO:0000313" key="21">
    <source>
        <dbReference type="Proteomes" id="UP000001880"/>
    </source>
</evidence>
<name>D0LU04_HALO1</name>
<dbReference type="GO" id="GO:0005829">
    <property type="term" value="C:cytosol"/>
    <property type="evidence" value="ECO:0007669"/>
    <property type="project" value="TreeGrafter"/>
</dbReference>
<feature type="binding site" evidence="16">
    <location>
        <begin position="51"/>
        <end position="58"/>
    </location>
    <ligand>
        <name>ATP</name>
        <dbReference type="ChEBI" id="CHEBI:30616"/>
    </ligand>
</feature>
<dbReference type="RefSeq" id="WP_012829960.1">
    <property type="nucleotide sequence ID" value="NC_013440.1"/>
</dbReference>
<dbReference type="HOGENOM" id="CLU_001114_6_0_7"/>